<dbReference type="RefSeq" id="WP_286218341.1">
    <property type="nucleotide sequence ID" value="NZ_AP027729.1"/>
</dbReference>
<keyword evidence="1" id="KW-0472">Membrane</keyword>
<dbReference type="Proteomes" id="UP001321475">
    <property type="component" value="Chromosome"/>
</dbReference>
<name>A0ABN6X8M2_9CELL</name>
<keyword evidence="1" id="KW-0812">Transmembrane</keyword>
<accession>A0ABN6X8M2</accession>
<dbReference type="InterPro" id="IPR005325">
    <property type="entry name" value="DUF308_memb"/>
</dbReference>
<feature type="transmembrane region" description="Helical" evidence="1">
    <location>
        <begin position="99"/>
        <end position="117"/>
    </location>
</feature>
<dbReference type="PANTHER" id="PTHR34989:SF1">
    <property type="entry name" value="PROTEIN HDED"/>
    <property type="match status" value="1"/>
</dbReference>
<evidence type="ECO:0000313" key="2">
    <source>
        <dbReference type="EMBL" id="BDZ41081.1"/>
    </source>
</evidence>
<keyword evidence="1" id="KW-1133">Transmembrane helix</keyword>
<proteinExistence type="predicted"/>
<dbReference type="EMBL" id="AP027729">
    <property type="protein sequence ID" value="BDZ41081.1"/>
    <property type="molecule type" value="Genomic_DNA"/>
</dbReference>
<keyword evidence="3" id="KW-1185">Reference proteome</keyword>
<feature type="transmembrane region" description="Helical" evidence="1">
    <location>
        <begin position="181"/>
        <end position="201"/>
    </location>
</feature>
<reference evidence="3" key="1">
    <citation type="journal article" date="2019" name="Int. J. Syst. Evol. Microbiol.">
        <title>The Global Catalogue of Microorganisms (GCM) 10K type strain sequencing project: providing services to taxonomists for standard genome sequencing and annotation.</title>
        <authorList>
            <consortium name="The Broad Institute Genomics Platform"/>
            <consortium name="The Broad Institute Genome Sequencing Center for Infectious Disease"/>
            <person name="Wu L."/>
            <person name="Ma J."/>
        </authorList>
    </citation>
    <scope>NUCLEOTIDE SEQUENCE [LARGE SCALE GENOMIC DNA]</scope>
    <source>
        <strain evidence="3">NBRC 108565</strain>
    </source>
</reference>
<gene>
    <name evidence="2" type="ORF">GCM10025865_03800</name>
</gene>
<dbReference type="Pfam" id="PF03729">
    <property type="entry name" value="DUF308"/>
    <property type="match status" value="1"/>
</dbReference>
<evidence type="ECO:0000313" key="3">
    <source>
        <dbReference type="Proteomes" id="UP001321475"/>
    </source>
</evidence>
<feature type="transmembrane region" description="Helical" evidence="1">
    <location>
        <begin position="67"/>
        <end position="87"/>
    </location>
</feature>
<sequence>MTRAPREGAGDTEEQTVRVLDRARRWVEPARRRVEPAMPYVNATTLRGALFVGLGLLVILLPNISVGIIEAAIAVGLAVSGAMDLRATFRRRLRFRTRIAYFFRGLGSWLATLLFVVSASSAFTLLIIVLAVYLTFRGVITVVIGFVSRDRRRRWPRVTGGAVQAALGALLVVDPDIVSDGVIVSAAIASVLAGSIIIAYGMRHDRSGDVSAQDETPTLTEILWLWVHEVDIGPERREDLAETLYLDGEGAAASSWRGGPCCS</sequence>
<protein>
    <recommendedName>
        <fullName evidence="4">DUF308 domain-containing protein</fullName>
    </recommendedName>
</protein>
<feature type="transmembrane region" description="Helical" evidence="1">
    <location>
        <begin position="158"/>
        <end position="175"/>
    </location>
</feature>
<organism evidence="2 3">
    <name type="scientific">Paraoerskovia sediminicola</name>
    <dbReference type="NCBI Taxonomy" id="1138587"/>
    <lineage>
        <taxon>Bacteria</taxon>
        <taxon>Bacillati</taxon>
        <taxon>Actinomycetota</taxon>
        <taxon>Actinomycetes</taxon>
        <taxon>Micrococcales</taxon>
        <taxon>Cellulomonadaceae</taxon>
        <taxon>Paraoerskovia</taxon>
    </lineage>
</organism>
<evidence type="ECO:0000256" key="1">
    <source>
        <dbReference type="SAM" id="Phobius"/>
    </source>
</evidence>
<feature type="transmembrane region" description="Helical" evidence="1">
    <location>
        <begin position="123"/>
        <end position="146"/>
    </location>
</feature>
<dbReference type="PANTHER" id="PTHR34989">
    <property type="entry name" value="PROTEIN HDED"/>
    <property type="match status" value="1"/>
</dbReference>
<evidence type="ECO:0008006" key="4">
    <source>
        <dbReference type="Google" id="ProtNLM"/>
    </source>
</evidence>
<dbReference type="InterPro" id="IPR052712">
    <property type="entry name" value="Acid_resist_chaperone_HdeD"/>
</dbReference>